<keyword evidence="5" id="KW-0966">Cell projection</keyword>
<dbReference type="AlphaFoldDB" id="A0A2I4AMU3"/>
<dbReference type="GO" id="GO:0005815">
    <property type="term" value="C:microtubule organizing center"/>
    <property type="evidence" value="ECO:0007669"/>
    <property type="project" value="TreeGrafter"/>
</dbReference>
<dbReference type="GO" id="GO:0005794">
    <property type="term" value="C:Golgi apparatus"/>
    <property type="evidence" value="ECO:0007669"/>
    <property type="project" value="TreeGrafter"/>
</dbReference>
<proteinExistence type="inferred from homology"/>
<protein>
    <recommendedName>
        <fullName evidence="3">Intraflagellar transport protein 57 homolog</fullName>
    </recommendedName>
</protein>
<keyword evidence="7" id="KW-1185">Reference proteome</keyword>
<evidence type="ECO:0000313" key="8">
    <source>
        <dbReference type="RefSeq" id="XP_013856795.1"/>
    </source>
</evidence>
<feature type="region of interest" description="Disordered" evidence="6">
    <location>
        <begin position="1"/>
        <end position="33"/>
    </location>
</feature>
<evidence type="ECO:0000256" key="5">
    <source>
        <dbReference type="ARBA" id="ARBA00023273"/>
    </source>
</evidence>
<feature type="compositionally biased region" description="Basic and acidic residues" evidence="6">
    <location>
        <begin position="16"/>
        <end position="33"/>
    </location>
</feature>
<organism evidence="7 8">
    <name type="scientific">Austrofundulus limnaeus</name>
    <name type="common">Annual killifish</name>
    <dbReference type="NCBI Taxonomy" id="52670"/>
    <lineage>
        <taxon>Eukaryota</taxon>
        <taxon>Metazoa</taxon>
        <taxon>Chordata</taxon>
        <taxon>Craniata</taxon>
        <taxon>Vertebrata</taxon>
        <taxon>Euteleostomi</taxon>
        <taxon>Actinopterygii</taxon>
        <taxon>Neopterygii</taxon>
        <taxon>Teleostei</taxon>
        <taxon>Neoteleostei</taxon>
        <taxon>Acanthomorphata</taxon>
        <taxon>Ovalentaria</taxon>
        <taxon>Atherinomorphae</taxon>
        <taxon>Cyprinodontiformes</taxon>
        <taxon>Rivulidae</taxon>
        <taxon>Austrofundulus</taxon>
    </lineage>
</organism>
<evidence type="ECO:0000313" key="7">
    <source>
        <dbReference type="Proteomes" id="UP000192220"/>
    </source>
</evidence>
<dbReference type="RefSeq" id="XP_013856795.1">
    <property type="nucleotide sequence ID" value="XM_014001341.1"/>
</dbReference>
<dbReference type="PANTHER" id="PTHR16011:SF0">
    <property type="entry name" value="INTRAFLAGELLAR TRANSPORT PROTEIN 57 HOMOLOG"/>
    <property type="match status" value="1"/>
</dbReference>
<dbReference type="InParanoid" id="A0A2I4AMU3"/>
<comment type="subcellular location">
    <subcellularLocation>
        <location evidence="1">Cell projection</location>
        <location evidence="1">Cilium</location>
    </subcellularLocation>
</comment>
<dbReference type="GO" id="GO:0005929">
    <property type="term" value="C:cilium"/>
    <property type="evidence" value="ECO:0007669"/>
    <property type="project" value="UniProtKB-SubCell"/>
</dbReference>
<dbReference type="Pfam" id="PF10498">
    <property type="entry name" value="IFT57"/>
    <property type="match status" value="1"/>
</dbReference>
<name>A0A2I4AMU3_AUSLI</name>
<evidence type="ECO:0000256" key="6">
    <source>
        <dbReference type="SAM" id="MobiDB-lite"/>
    </source>
</evidence>
<evidence type="ECO:0000256" key="3">
    <source>
        <dbReference type="ARBA" id="ARBA00020568"/>
    </source>
</evidence>
<evidence type="ECO:0000256" key="4">
    <source>
        <dbReference type="ARBA" id="ARBA00023069"/>
    </source>
</evidence>
<feature type="compositionally biased region" description="Acidic residues" evidence="6">
    <location>
        <begin position="1"/>
        <end position="13"/>
    </location>
</feature>
<evidence type="ECO:0000256" key="1">
    <source>
        <dbReference type="ARBA" id="ARBA00004138"/>
    </source>
</evidence>
<dbReference type="STRING" id="52670.A0A2I4AMU3"/>
<dbReference type="OrthoDB" id="8907345at2759"/>
<keyword evidence="4" id="KW-0969">Cilium</keyword>
<dbReference type="PANTHER" id="PTHR16011">
    <property type="entry name" value="IFT57/HIPPI"/>
    <property type="match status" value="1"/>
</dbReference>
<evidence type="ECO:0000256" key="2">
    <source>
        <dbReference type="ARBA" id="ARBA00009415"/>
    </source>
</evidence>
<feature type="non-terminal residue" evidence="8">
    <location>
        <position position="101"/>
    </location>
</feature>
<dbReference type="GO" id="GO:0042073">
    <property type="term" value="P:intraciliary transport"/>
    <property type="evidence" value="ECO:0007669"/>
    <property type="project" value="TreeGrafter"/>
</dbReference>
<dbReference type="GO" id="GO:0030992">
    <property type="term" value="C:intraciliary transport particle B"/>
    <property type="evidence" value="ECO:0007669"/>
    <property type="project" value="TreeGrafter"/>
</dbReference>
<comment type="similarity">
    <text evidence="2">Belongs to the IFT57 family.</text>
</comment>
<dbReference type="KEGG" id="alim:106512809"/>
<dbReference type="Proteomes" id="UP000192220">
    <property type="component" value="Unplaced"/>
</dbReference>
<sequence>MMEEADDEEETAVDLEALKLRTEPEPSSRPEEILESRVDSVEWNLEVERVLPQLKVTIRTDNKDWRVHLDQMHQHRDGIKTSLTETKVIFFFNMTKKELKT</sequence>
<dbReference type="InterPro" id="IPR019530">
    <property type="entry name" value="Intra-flagellar_transport_57"/>
</dbReference>
<dbReference type="GO" id="GO:1905515">
    <property type="term" value="P:non-motile cilium assembly"/>
    <property type="evidence" value="ECO:0007669"/>
    <property type="project" value="TreeGrafter"/>
</dbReference>
<dbReference type="GeneID" id="106512809"/>
<gene>
    <name evidence="8" type="primary">LOC106512809</name>
</gene>
<accession>A0A2I4AMU3</accession>
<reference evidence="8" key="1">
    <citation type="submission" date="2025-08" db="UniProtKB">
        <authorList>
            <consortium name="RefSeq"/>
        </authorList>
    </citation>
    <scope>IDENTIFICATION</scope>
</reference>